<proteinExistence type="predicted"/>
<dbReference type="InterPro" id="IPR044730">
    <property type="entry name" value="RNase_H-like_dom_plant"/>
</dbReference>
<feature type="domain" description="RNase H type-1" evidence="1">
    <location>
        <begin position="5"/>
        <end position="121"/>
    </location>
</feature>
<accession>A0ABR2GFD8</accession>
<dbReference type="InterPro" id="IPR012337">
    <property type="entry name" value="RNaseH-like_sf"/>
</dbReference>
<dbReference type="Pfam" id="PF13456">
    <property type="entry name" value="RVT_3"/>
    <property type="match status" value="1"/>
</dbReference>
<dbReference type="PANTHER" id="PTHR47723:SF19">
    <property type="entry name" value="POLYNUCLEOTIDYL TRANSFERASE, RIBONUCLEASE H-LIKE SUPERFAMILY PROTEIN"/>
    <property type="match status" value="1"/>
</dbReference>
<dbReference type="InterPro" id="IPR036397">
    <property type="entry name" value="RNaseH_sf"/>
</dbReference>
<name>A0ABR2GFD8_9ROSI</name>
<gene>
    <name evidence="2" type="ORF">V6N12_050854</name>
</gene>
<evidence type="ECO:0000313" key="2">
    <source>
        <dbReference type="EMBL" id="KAK8601009.1"/>
    </source>
</evidence>
<sequence>MDNVVSSSGHGSVGGLLRDTEGSWTAGFSRTIGTTDIYALQAELWAIHDGLIFTWSLGITQIQLQSDNLLVVNLLKNLTTALSSFSLIRAVVSLLHRAWLVDISWIPREGNSPTDWLAKKALESSCQPLILDFPPPDLFPLLLTDAYGTFLE</sequence>
<dbReference type="SUPFAM" id="SSF53098">
    <property type="entry name" value="Ribonuclease H-like"/>
    <property type="match status" value="1"/>
</dbReference>
<dbReference type="EMBL" id="JBBPBM010000001">
    <property type="protein sequence ID" value="KAK8601009.1"/>
    <property type="molecule type" value="Genomic_DNA"/>
</dbReference>
<evidence type="ECO:0000259" key="1">
    <source>
        <dbReference type="Pfam" id="PF13456"/>
    </source>
</evidence>
<keyword evidence="3" id="KW-1185">Reference proteome</keyword>
<organism evidence="2 3">
    <name type="scientific">Hibiscus sabdariffa</name>
    <name type="common">roselle</name>
    <dbReference type="NCBI Taxonomy" id="183260"/>
    <lineage>
        <taxon>Eukaryota</taxon>
        <taxon>Viridiplantae</taxon>
        <taxon>Streptophyta</taxon>
        <taxon>Embryophyta</taxon>
        <taxon>Tracheophyta</taxon>
        <taxon>Spermatophyta</taxon>
        <taxon>Magnoliopsida</taxon>
        <taxon>eudicotyledons</taxon>
        <taxon>Gunneridae</taxon>
        <taxon>Pentapetalae</taxon>
        <taxon>rosids</taxon>
        <taxon>malvids</taxon>
        <taxon>Malvales</taxon>
        <taxon>Malvaceae</taxon>
        <taxon>Malvoideae</taxon>
        <taxon>Hibiscus</taxon>
    </lineage>
</organism>
<dbReference type="PANTHER" id="PTHR47723">
    <property type="entry name" value="OS05G0353850 PROTEIN"/>
    <property type="match status" value="1"/>
</dbReference>
<dbReference type="CDD" id="cd06222">
    <property type="entry name" value="RNase_H_like"/>
    <property type="match status" value="1"/>
</dbReference>
<protein>
    <recommendedName>
        <fullName evidence="1">RNase H type-1 domain-containing protein</fullName>
    </recommendedName>
</protein>
<evidence type="ECO:0000313" key="3">
    <source>
        <dbReference type="Proteomes" id="UP001472677"/>
    </source>
</evidence>
<dbReference type="Proteomes" id="UP001472677">
    <property type="component" value="Unassembled WGS sequence"/>
</dbReference>
<dbReference type="InterPro" id="IPR002156">
    <property type="entry name" value="RNaseH_domain"/>
</dbReference>
<dbReference type="Gene3D" id="3.30.420.10">
    <property type="entry name" value="Ribonuclease H-like superfamily/Ribonuclease H"/>
    <property type="match status" value="1"/>
</dbReference>
<comment type="caution">
    <text evidence="2">The sequence shown here is derived from an EMBL/GenBank/DDBJ whole genome shotgun (WGS) entry which is preliminary data.</text>
</comment>
<dbReference type="InterPro" id="IPR053151">
    <property type="entry name" value="RNase_H-like"/>
</dbReference>
<reference evidence="2 3" key="1">
    <citation type="journal article" date="2024" name="G3 (Bethesda)">
        <title>Genome assembly of Hibiscus sabdariffa L. provides insights into metabolisms of medicinal natural products.</title>
        <authorList>
            <person name="Kim T."/>
        </authorList>
    </citation>
    <scope>NUCLEOTIDE SEQUENCE [LARGE SCALE GENOMIC DNA]</scope>
    <source>
        <strain evidence="2">TK-2024</strain>
        <tissue evidence="2">Old leaves</tissue>
    </source>
</reference>